<keyword evidence="1" id="KW-0540">Nuclease</keyword>
<dbReference type="EMBL" id="CACRSL010000003">
    <property type="protein sequence ID" value="VYS80722.1"/>
    <property type="molecule type" value="Genomic_DNA"/>
</dbReference>
<dbReference type="GO" id="GO:0003677">
    <property type="term" value="F:DNA binding"/>
    <property type="evidence" value="ECO:0007669"/>
    <property type="project" value="UniProtKB-KW"/>
</dbReference>
<dbReference type="GO" id="GO:0005829">
    <property type="term" value="C:cytosol"/>
    <property type="evidence" value="ECO:0007669"/>
    <property type="project" value="TreeGrafter"/>
</dbReference>
<dbReference type="Gene3D" id="1.10.486.10">
    <property type="entry name" value="PCRA, domain 4"/>
    <property type="match status" value="1"/>
</dbReference>
<dbReference type="SUPFAM" id="SSF52980">
    <property type="entry name" value="Restriction endonuclease-like"/>
    <property type="match status" value="1"/>
</dbReference>
<reference evidence="17" key="1">
    <citation type="submission" date="2019-11" db="EMBL/GenBank/DDBJ databases">
        <authorList>
            <person name="Feng L."/>
        </authorList>
    </citation>
    <scope>NUCLEOTIDE SEQUENCE</scope>
    <source>
        <strain evidence="17">AundefinedLFYP135</strain>
    </source>
</reference>
<keyword evidence="7 14" id="KW-0067">ATP-binding</keyword>
<dbReference type="PROSITE" id="PS51217">
    <property type="entry name" value="UVRD_HELICASE_CTER"/>
    <property type="match status" value="1"/>
</dbReference>
<keyword evidence="6" id="KW-0269">Exonuclease</keyword>
<dbReference type="Pfam" id="PF12705">
    <property type="entry name" value="PDDEXK_1"/>
    <property type="match status" value="1"/>
</dbReference>
<dbReference type="PANTHER" id="PTHR11070">
    <property type="entry name" value="UVRD / RECB / PCRA DNA HELICASE FAMILY MEMBER"/>
    <property type="match status" value="1"/>
</dbReference>
<protein>
    <recommendedName>
        <fullName evidence="12">DNA 3'-5' helicase</fullName>
        <ecNumber evidence="12">5.6.2.4</ecNumber>
    </recommendedName>
</protein>
<dbReference type="InterPro" id="IPR027417">
    <property type="entry name" value="P-loop_NTPase"/>
</dbReference>
<keyword evidence="8" id="KW-0238">DNA-binding</keyword>
<evidence type="ECO:0000256" key="9">
    <source>
        <dbReference type="ARBA" id="ARBA00023204"/>
    </source>
</evidence>
<evidence type="ECO:0000256" key="3">
    <source>
        <dbReference type="ARBA" id="ARBA00022763"/>
    </source>
</evidence>
<evidence type="ECO:0000256" key="6">
    <source>
        <dbReference type="ARBA" id="ARBA00022839"/>
    </source>
</evidence>
<dbReference type="GO" id="GO:0005524">
    <property type="term" value="F:ATP binding"/>
    <property type="evidence" value="ECO:0007669"/>
    <property type="project" value="UniProtKB-UniRule"/>
</dbReference>
<dbReference type="Gene3D" id="3.90.320.10">
    <property type="match status" value="1"/>
</dbReference>
<proteinExistence type="predicted"/>
<feature type="domain" description="UvrD-like helicase C-terminal" evidence="16">
    <location>
        <begin position="494"/>
        <end position="773"/>
    </location>
</feature>
<dbReference type="Pfam" id="PF13361">
    <property type="entry name" value="UvrD_C"/>
    <property type="match status" value="1"/>
</dbReference>
<dbReference type="GO" id="GO:0033202">
    <property type="term" value="C:DNA helicase complex"/>
    <property type="evidence" value="ECO:0007669"/>
    <property type="project" value="TreeGrafter"/>
</dbReference>
<gene>
    <name evidence="17" type="primary">addA</name>
    <name evidence="17" type="ORF">AULFYP135_00446</name>
</gene>
<dbReference type="GO" id="GO:0043138">
    <property type="term" value="F:3'-5' DNA helicase activity"/>
    <property type="evidence" value="ECO:0007669"/>
    <property type="project" value="UniProtKB-EC"/>
</dbReference>
<evidence type="ECO:0000256" key="11">
    <source>
        <dbReference type="ARBA" id="ARBA00034617"/>
    </source>
</evidence>
<dbReference type="InterPro" id="IPR014152">
    <property type="entry name" value="AddA"/>
</dbReference>
<evidence type="ECO:0000256" key="10">
    <source>
        <dbReference type="ARBA" id="ARBA00023235"/>
    </source>
</evidence>
<evidence type="ECO:0000256" key="5">
    <source>
        <dbReference type="ARBA" id="ARBA00022806"/>
    </source>
</evidence>
<dbReference type="EC" id="5.6.2.4" evidence="12"/>
<dbReference type="AlphaFoldDB" id="A0A6N2RI77"/>
<evidence type="ECO:0000256" key="4">
    <source>
        <dbReference type="ARBA" id="ARBA00022801"/>
    </source>
</evidence>
<dbReference type="Pfam" id="PF00580">
    <property type="entry name" value="UvrD-helicase"/>
    <property type="match status" value="1"/>
</dbReference>
<keyword evidence="4 14" id="KW-0378">Hydrolase</keyword>
<sequence length="1185" mass="132117">MTSRNWTKEQLDAITARGGTVLVSAAAGSGKTAVLVERVIQRILDPIAPVDADRLLIVTFSKAAAQEMKQRISLKLSQLIEENPQDAALARQQSLLARAQISTIHSFCQELLRQNFQALDLPPDFRVGDEKELDLLRADAAAEVIEECYQNPEDSAFFSLVELLSTGRDDKRLTQTVLRLYDFVRSHPFYQDWLADKLAFYGSGLPVEETVWGQAILAYGKNALEYAAFTLEEALWEIRSDEKMEAAYGPAYESDLQGVRAALERVEAGDWDGVKAALDSFSFPRLKALRGFSNDPLKERVQAARKQVKELIETLAEKQFCATRAQFREDIDDLLPKITRLFEVTLAFDRRFTEKKREGKLVDFSDLEHLALALLWEKEEGGYHPTALAKQASQRFEEVFVDEYQDTNEAQDMLFRAVSREEKNLFLVGDVKQSIYRFRQAMPEIFLEKKRHFAPYDGEHYPAKILLGRNFRSRPEVTAGINFLFSMVMSEEIGEMDYTAEEALIPAASYPEAPGMGWQVRVLDSSQLGEEDGVALEAEYVAGQIARMLGEKTLVTDGGELRPVRPGDIAILLRSTKNKAEKYLEALRRRKIPGWADSQGGFLARREIAAVVSLLRAVDNPLLDVDLTAAMLSPLFGFTADELAQLRLSAPKASIYEAAIAYSGTSEKTARFLETLAYLRREAAVLPAQELVQKVYDCTGFELIAGAMPGGARRKENLRAFLSYAAEYGGGKGLVGFIRFLDRLARQGEDLAPPTGSGGEDAVQILSIHRSKGLEFPVVFLCDTAKQFNKEDLRSPTLLHSQMGFACMRRDEQLMRQFTTVPMEAMKIELERSMLSEELRILYVALTRAKERLVVTMQLKNPEKKLSALAGGLDKGGRVPSRRVRAGSSYADWLLMALLHHPDSGELCRLAGCEVSGGDGSSHFSIQVESLHPREEAGEEGGGRLESLPDPGMVEALRRQCAFQYPNRAATLIPTKMAVSAISKGQGEGNYFIRRPKFLIGKGLTGAERGNAVHKFMQFASYEAARDNPAGEIARLVEQGFLLPAEGEAIPVAKLERFFCSDLARRIFCADQVLREYRFLAEAGEELLAPYLDWEFGGNQTAVQGVADCILVENGRGTVIDYKTDYVKTPQELTDRYRVQVLLYQKILEESLHIPIGACILYSFALDEAIPVSLGDVRADPTKIL</sequence>
<keyword evidence="5 14" id="KW-0347">Helicase</keyword>
<dbReference type="PROSITE" id="PS51198">
    <property type="entry name" value="UVRD_HELICASE_ATP_BIND"/>
    <property type="match status" value="1"/>
</dbReference>
<comment type="catalytic activity">
    <reaction evidence="13">
        <text>ATP + H2O = ADP + phosphate + H(+)</text>
        <dbReference type="Rhea" id="RHEA:13065"/>
        <dbReference type="ChEBI" id="CHEBI:15377"/>
        <dbReference type="ChEBI" id="CHEBI:15378"/>
        <dbReference type="ChEBI" id="CHEBI:30616"/>
        <dbReference type="ChEBI" id="CHEBI:43474"/>
        <dbReference type="ChEBI" id="CHEBI:456216"/>
        <dbReference type="EC" id="5.6.2.4"/>
    </reaction>
</comment>
<accession>A0A6N2RI77</accession>
<dbReference type="GO" id="GO:0006302">
    <property type="term" value="P:double-strand break repair"/>
    <property type="evidence" value="ECO:0007669"/>
    <property type="project" value="InterPro"/>
</dbReference>
<keyword evidence="10" id="KW-0413">Isomerase</keyword>
<dbReference type="PANTHER" id="PTHR11070:SF48">
    <property type="entry name" value="ATP-DEPENDENT HELICASE_NUCLEASE SUBUNIT A"/>
    <property type="match status" value="1"/>
</dbReference>
<dbReference type="Gene3D" id="3.40.50.300">
    <property type="entry name" value="P-loop containing nucleotide triphosphate hydrolases"/>
    <property type="match status" value="4"/>
</dbReference>
<evidence type="ECO:0000256" key="7">
    <source>
        <dbReference type="ARBA" id="ARBA00022840"/>
    </source>
</evidence>
<evidence type="ECO:0000256" key="1">
    <source>
        <dbReference type="ARBA" id="ARBA00022722"/>
    </source>
</evidence>
<evidence type="ECO:0000313" key="17">
    <source>
        <dbReference type="EMBL" id="VYS80722.1"/>
    </source>
</evidence>
<keyword evidence="9" id="KW-0234">DNA repair</keyword>
<dbReference type="InterPro" id="IPR038726">
    <property type="entry name" value="PDDEXK_AddAB-type"/>
</dbReference>
<organism evidence="17">
    <name type="scientific">uncultured Anaerotruncus sp</name>
    <dbReference type="NCBI Taxonomy" id="905011"/>
    <lineage>
        <taxon>Bacteria</taxon>
        <taxon>Bacillati</taxon>
        <taxon>Bacillota</taxon>
        <taxon>Clostridia</taxon>
        <taxon>Eubacteriales</taxon>
        <taxon>Oscillospiraceae</taxon>
        <taxon>Anaerotruncus</taxon>
        <taxon>environmental samples</taxon>
    </lineage>
</organism>
<dbReference type="InterPro" id="IPR014017">
    <property type="entry name" value="DNA_helicase_UvrD-like_C"/>
</dbReference>
<evidence type="ECO:0000256" key="8">
    <source>
        <dbReference type="ARBA" id="ARBA00023125"/>
    </source>
</evidence>
<feature type="binding site" evidence="14">
    <location>
        <begin position="25"/>
        <end position="32"/>
    </location>
    <ligand>
        <name>ATP</name>
        <dbReference type="ChEBI" id="CHEBI:30616"/>
    </ligand>
</feature>
<evidence type="ECO:0000259" key="15">
    <source>
        <dbReference type="PROSITE" id="PS51198"/>
    </source>
</evidence>
<evidence type="ECO:0000256" key="13">
    <source>
        <dbReference type="ARBA" id="ARBA00048988"/>
    </source>
</evidence>
<dbReference type="InterPro" id="IPR011335">
    <property type="entry name" value="Restrct_endonuc-II-like"/>
</dbReference>
<keyword evidence="2 14" id="KW-0547">Nucleotide-binding</keyword>
<comment type="catalytic activity">
    <reaction evidence="11">
        <text>Couples ATP hydrolysis with the unwinding of duplex DNA by translocating in the 3'-5' direction.</text>
        <dbReference type="EC" id="5.6.2.4"/>
    </reaction>
</comment>
<dbReference type="NCBIfam" id="TIGR02785">
    <property type="entry name" value="addA_Gpos"/>
    <property type="match status" value="1"/>
</dbReference>
<feature type="domain" description="UvrD-like helicase ATP-binding" evidence="15">
    <location>
        <begin position="4"/>
        <end position="474"/>
    </location>
</feature>
<dbReference type="GO" id="GO:0000725">
    <property type="term" value="P:recombinational repair"/>
    <property type="evidence" value="ECO:0007669"/>
    <property type="project" value="TreeGrafter"/>
</dbReference>
<evidence type="ECO:0000256" key="2">
    <source>
        <dbReference type="ARBA" id="ARBA00022741"/>
    </source>
</evidence>
<evidence type="ECO:0000256" key="14">
    <source>
        <dbReference type="PROSITE-ProRule" id="PRU00560"/>
    </source>
</evidence>
<evidence type="ECO:0000256" key="12">
    <source>
        <dbReference type="ARBA" id="ARBA00034808"/>
    </source>
</evidence>
<evidence type="ECO:0000259" key="16">
    <source>
        <dbReference type="PROSITE" id="PS51217"/>
    </source>
</evidence>
<dbReference type="SUPFAM" id="SSF52540">
    <property type="entry name" value="P-loop containing nucleoside triphosphate hydrolases"/>
    <property type="match status" value="1"/>
</dbReference>
<dbReference type="InterPro" id="IPR000212">
    <property type="entry name" value="DNA_helicase_UvrD/REP"/>
</dbReference>
<keyword evidence="3" id="KW-0227">DNA damage</keyword>
<name>A0A6N2RI77_9FIRM</name>
<dbReference type="InterPro" id="IPR014016">
    <property type="entry name" value="UvrD-like_ATP-bd"/>
</dbReference>
<dbReference type="GO" id="GO:0004527">
    <property type="term" value="F:exonuclease activity"/>
    <property type="evidence" value="ECO:0007669"/>
    <property type="project" value="UniProtKB-KW"/>
</dbReference>
<dbReference type="InterPro" id="IPR011604">
    <property type="entry name" value="PDDEXK-like_dom_sf"/>
</dbReference>